<dbReference type="Gene3D" id="3.40.50.80">
    <property type="entry name" value="Nucleotide-binding domain of ferredoxin-NADP reductase (FNR) module"/>
    <property type="match status" value="1"/>
</dbReference>
<dbReference type="PANTHER" id="PTHR47878">
    <property type="entry name" value="OXIDOREDUCTASE FAD/NAD(P)-BINDING DOMAIN PROTEIN"/>
    <property type="match status" value="1"/>
</dbReference>
<dbReference type="EMBL" id="HE663493">
    <property type="protein sequence ID" value="CCG08872.1"/>
    <property type="molecule type" value="Genomic_DNA"/>
</dbReference>
<accession>H6SLK7</accession>
<name>H6SLK7_PARPM</name>
<keyword evidence="1" id="KW-0560">Oxidoreductase</keyword>
<protein>
    <submittedName>
        <fullName evidence="1">Ferredoxin--NADP+ reductase</fullName>
        <ecNumber evidence="1">1.18.1.2</ecNumber>
    </submittedName>
</protein>
<dbReference type="PANTHER" id="PTHR47878:SF1">
    <property type="entry name" value="FLAVODOXIN_FERREDOXIN--NADP REDUCTASE"/>
    <property type="match status" value="1"/>
</dbReference>
<dbReference type="SUPFAM" id="SSF52343">
    <property type="entry name" value="Ferredoxin reductase-like, C-terminal NADP-linked domain"/>
    <property type="match status" value="1"/>
</dbReference>
<dbReference type="STRING" id="1150469.RSPPHO_02246"/>
<reference evidence="1 2" key="1">
    <citation type="submission" date="2012-02" db="EMBL/GenBank/DDBJ databases">
        <title>Shotgun genome sequence of Phaeospirillum photometricum DSM 122.</title>
        <authorList>
            <person name="Duquesne K."/>
            <person name="Sturgis J."/>
        </authorList>
    </citation>
    <scope>NUCLEOTIDE SEQUENCE [LARGE SCALE GENOMIC DNA]</scope>
    <source>
        <strain evidence="2">DSM122</strain>
    </source>
</reference>
<dbReference type="HOGENOM" id="CLU_208501_0_0_5"/>
<gene>
    <name evidence="1" type="ORF">RSPPHO_02246</name>
</gene>
<evidence type="ECO:0000313" key="2">
    <source>
        <dbReference type="Proteomes" id="UP000033220"/>
    </source>
</evidence>
<dbReference type="GO" id="GO:0004324">
    <property type="term" value="F:ferredoxin-NADP+ reductase activity"/>
    <property type="evidence" value="ECO:0007669"/>
    <property type="project" value="UniProtKB-EC"/>
</dbReference>
<dbReference type="eggNOG" id="COG0543">
    <property type="taxonomic scope" value="Bacteria"/>
</dbReference>
<keyword evidence="2" id="KW-1185">Reference proteome</keyword>
<sequence>MAPERDRVMLCGSPAMLADTTRLLEGRGFVEGSGGQPGHYVIEKAFVER</sequence>
<dbReference type="EC" id="1.18.1.2" evidence="1"/>
<proteinExistence type="predicted"/>
<dbReference type="GO" id="GO:0042167">
    <property type="term" value="P:heme catabolic process"/>
    <property type="evidence" value="ECO:0007669"/>
    <property type="project" value="TreeGrafter"/>
</dbReference>
<dbReference type="KEGG" id="rpm:RSPPHO_02246"/>
<evidence type="ECO:0000313" key="1">
    <source>
        <dbReference type="EMBL" id="CCG08872.1"/>
    </source>
</evidence>
<dbReference type="PATRIC" id="fig|1150469.3.peg.2527"/>
<dbReference type="InterPro" id="IPR039261">
    <property type="entry name" value="FNR_nucleotide-bd"/>
</dbReference>
<dbReference type="InterPro" id="IPR051930">
    <property type="entry name" value="FNR_type-1"/>
</dbReference>
<dbReference type="Proteomes" id="UP000033220">
    <property type="component" value="Chromosome DSM 122"/>
</dbReference>
<dbReference type="GO" id="GO:0034599">
    <property type="term" value="P:cellular response to oxidative stress"/>
    <property type="evidence" value="ECO:0007669"/>
    <property type="project" value="TreeGrafter"/>
</dbReference>
<organism evidence="1 2">
    <name type="scientific">Pararhodospirillum photometricum DSM 122</name>
    <dbReference type="NCBI Taxonomy" id="1150469"/>
    <lineage>
        <taxon>Bacteria</taxon>
        <taxon>Pseudomonadati</taxon>
        <taxon>Pseudomonadota</taxon>
        <taxon>Alphaproteobacteria</taxon>
        <taxon>Rhodospirillales</taxon>
        <taxon>Rhodospirillaceae</taxon>
        <taxon>Pararhodospirillum</taxon>
    </lineage>
</organism>
<dbReference type="AlphaFoldDB" id="H6SLK7"/>